<sequence>MSEQLACMVADLEPGSAMLAELTLADGSDIPVAIVRADDGDFYAIDDLCTHGEVSLSEGDVDGCHVECWAHGSRFDVRTGEPDELPAITPVKTYPTRVEGERVLVDVDAPKNSLKENA</sequence>
<protein>
    <submittedName>
        <fullName evidence="6">Non-heme iron oxygenase ferredoxin subunit</fullName>
    </submittedName>
</protein>
<dbReference type="PROSITE" id="PS51296">
    <property type="entry name" value="RIESKE"/>
    <property type="match status" value="1"/>
</dbReference>
<reference evidence="6" key="1">
    <citation type="submission" date="2023-06" db="EMBL/GenBank/DDBJ databases">
        <title>Sysu t00192.</title>
        <authorList>
            <person name="Gao L."/>
            <person name="Fang B.-Z."/>
            <person name="Li W.-J."/>
        </authorList>
    </citation>
    <scope>NUCLEOTIDE SEQUENCE</scope>
    <source>
        <strain evidence="6">SYSU T00192</strain>
    </source>
</reference>
<dbReference type="InterPro" id="IPR017941">
    <property type="entry name" value="Rieske_2Fe-2S"/>
</dbReference>
<dbReference type="Gene3D" id="2.102.10.10">
    <property type="entry name" value="Rieske [2Fe-2S] iron-sulphur domain"/>
    <property type="match status" value="1"/>
</dbReference>
<organism evidence="6 7">
    <name type="scientific">Demequina litoralis</name>
    <dbReference type="NCBI Taxonomy" id="3051660"/>
    <lineage>
        <taxon>Bacteria</taxon>
        <taxon>Bacillati</taxon>
        <taxon>Actinomycetota</taxon>
        <taxon>Actinomycetes</taxon>
        <taxon>Micrococcales</taxon>
        <taxon>Demequinaceae</taxon>
        <taxon>Demequina</taxon>
    </lineage>
</organism>
<evidence type="ECO:0000259" key="5">
    <source>
        <dbReference type="PROSITE" id="PS51296"/>
    </source>
</evidence>
<name>A0ABT8GCW8_9MICO</name>
<keyword evidence="7" id="KW-1185">Reference proteome</keyword>
<dbReference type="Pfam" id="PF00355">
    <property type="entry name" value="Rieske"/>
    <property type="match status" value="1"/>
</dbReference>
<keyword evidence="4" id="KW-0411">Iron-sulfur</keyword>
<comment type="caution">
    <text evidence="6">The sequence shown here is derived from an EMBL/GenBank/DDBJ whole genome shotgun (WGS) entry which is preliminary data.</text>
</comment>
<feature type="domain" description="Rieske" evidence="5">
    <location>
        <begin position="4"/>
        <end position="105"/>
    </location>
</feature>
<dbReference type="EMBL" id="JAUHPW010000014">
    <property type="protein sequence ID" value="MDN4476980.1"/>
    <property type="molecule type" value="Genomic_DNA"/>
</dbReference>
<dbReference type="PANTHER" id="PTHR21496">
    <property type="entry name" value="FERREDOXIN-RELATED"/>
    <property type="match status" value="1"/>
</dbReference>
<gene>
    <name evidence="6" type="ORF">QQX09_14060</name>
</gene>
<evidence type="ECO:0000256" key="3">
    <source>
        <dbReference type="ARBA" id="ARBA00023004"/>
    </source>
</evidence>
<dbReference type="CDD" id="cd03528">
    <property type="entry name" value="Rieske_RO_ferredoxin"/>
    <property type="match status" value="1"/>
</dbReference>
<dbReference type="RefSeq" id="WP_062314768.1">
    <property type="nucleotide sequence ID" value="NZ_JAUHPW010000014.1"/>
</dbReference>
<evidence type="ECO:0000256" key="2">
    <source>
        <dbReference type="ARBA" id="ARBA00022723"/>
    </source>
</evidence>
<proteinExistence type="predicted"/>
<dbReference type="SUPFAM" id="SSF50022">
    <property type="entry name" value="ISP domain"/>
    <property type="match status" value="1"/>
</dbReference>
<keyword evidence="1" id="KW-0001">2Fe-2S</keyword>
<dbReference type="PANTHER" id="PTHR21496:SF23">
    <property type="entry name" value="3-PHENYLPROPIONATE_CINNAMIC ACID DIOXYGENASE FERREDOXIN SUBUNIT"/>
    <property type="match status" value="1"/>
</dbReference>
<dbReference type="InterPro" id="IPR036922">
    <property type="entry name" value="Rieske_2Fe-2S_sf"/>
</dbReference>
<evidence type="ECO:0000256" key="4">
    <source>
        <dbReference type="ARBA" id="ARBA00023014"/>
    </source>
</evidence>
<evidence type="ECO:0000313" key="6">
    <source>
        <dbReference type="EMBL" id="MDN4476980.1"/>
    </source>
</evidence>
<evidence type="ECO:0000313" key="7">
    <source>
        <dbReference type="Proteomes" id="UP001172728"/>
    </source>
</evidence>
<accession>A0ABT8GCW8</accession>
<dbReference type="Proteomes" id="UP001172728">
    <property type="component" value="Unassembled WGS sequence"/>
</dbReference>
<evidence type="ECO:0000256" key="1">
    <source>
        <dbReference type="ARBA" id="ARBA00022714"/>
    </source>
</evidence>
<keyword evidence="2" id="KW-0479">Metal-binding</keyword>
<keyword evidence="3" id="KW-0408">Iron</keyword>